<dbReference type="RefSeq" id="WP_015810302.1">
    <property type="nucleotide sequence ID" value="NC_013037.1"/>
</dbReference>
<accession>C6W272</accession>
<evidence type="ECO:0000313" key="2">
    <source>
        <dbReference type="EMBL" id="ACT92045.1"/>
    </source>
</evidence>
<name>C6W272_DYAFD</name>
<keyword evidence="3" id="KW-1185">Reference proteome</keyword>
<proteinExistence type="predicted"/>
<protein>
    <submittedName>
        <fullName evidence="2">Phage-associated protein</fullName>
    </submittedName>
</protein>
<dbReference type="Proteomes" id="UP000002011">
    <property type="component" value="Chromosome"/>
</dbReference>
<dbReference type="OrthoDB" id="9799173at2"/>
<evidence type="ECO:0000259" key="1">
    <source>
        <dbReference type="Pfam" id="PF13274"/>
    </source>
</evidence>
<organism evidence="2 3">
    <name type="scientific">Dyadobacter fermentans (strain ATCC 700827 / DSM 18053 / CIP 107007 / KCTC 52180 / NS114)</name>
    <dbReference type="NCBI Taxonomy" id="471854"/>
    <lineage>
        <taxon>Bacteria</taxon>
        <taxon>Pseudomonadati</taxon>
        <taxon>Bacteroidota</taxon>
        <taxon>Cytophagia</taxon>
        <taxon>Cytophagales</taxon>
        <taxon>Spirosomataceae</taxon>
        <taxon>Dyadobacter</taxon>
    </lineage>
</organism>
<feature type="domain" description="Antitoxin SocA-like Panacea" evidence="1">
    <location>
        <begin position="32"/>
        <end position="134"/>
    </location>
</feature>
<sequence>MIEVDKTLGTVDSALLSEYILQNFGDMSHLKLQKLLYYAQAYHLAYFENPLTEDDFEAWVHGPVSRKVFDLLKDKSLLYVDLKYVPEEGTQSPAGYLQPSLTKEQIDWVNYVLGEFSGLSGPELEALTHSEAPWIDARKGFEPADRCNNIIPKPAMAEFYRQQLY</sequence>
<dbReference type="KEGG" id="dfe:Dfer_0785"/>
<reference evidence="2 3" key="1">
    <citation type="journal article" date="2009" name="Stand. Genomic Sci.">
        <title>Complete genome sequence of Dyadobacter fermentans type strain (NS114).</title>
        <authorList>
            <person name="Lang E."/>
            <person name="Lapidus A."/>
            <person name="Chertkov O."/>
            <person name="Brettin T."/>
            <person name="Detter J.C."/>
            <person name="Han C."/>
            <person name="Copeland A."/>
            <person name="Glavina Del Rio T."/>
            <person name="Nolan M."/>
            <person name="Chen F."/>
            <person name="Lucas S."/>
            <person name="Tice H."/>
            <person name="Cheng J.F."/>
            <person name="Land M."/>
            <person name="Hauser L."/>
            <person name="Chang Y.J."/>
            <person name="Jeffries C.D."/>
            <person name="Kopitz M."/>
            <person name="Bruce D."/>
            <person name="Goodwin L."/>
            <person name="Pitluck S."/>
            <person name="Ovchinnikova G."/>
            <person name="Pati A."/>
            <person name="Ivanova N."/>
            <person name="Mavrommatis K."/>
            <person name="Chen A."/>
            <person name="Palaniappan K."/>
            <person name="Chain P."/>
            <person name="Bristow J."/>
            <person name="Eisen J.A."/>
            <person name="Markowitz V."/>
            <person name="Hugenholtz P."/>
            <person name="Goker M."/>
            <person name="Rohde M."/>
            <person name="Kyrpides N.C."/>
            <person name="Klenk H.P."/>
        </authorList>
    </citation>
    <scope>NUCLEOTIDE SEQUENCE [LARGE SCALE GENOMIC DNA]</scope>
    <source>
        <strain evidence="3">ATCC 700827 / DSM 18053 / CIP 107007 / KCTC 52180 / NS114</strain>
    </source>
</reference>
<gene>
    <name evidence="2" type="ordered locus">Dfer_0785</name>
</gene>
<dbReference type="AlphaFoldDB" id="C6W272"/>
<evidence type="ECO:0000313" key="3">
    <source>
        <dbReference type="Proteomes" id="UP000002011"/>
    </source>
</evidence>
<dbReference type="STRING" id="471854.Dfer_0785"/>
<dbReference type="eggNOG" id="COG3600">
    <property type="taxonomic scope" value="Bacteria"/>
</dbReference>
<dbReference type="HOGENOM" id="CLU_110683_0_1_10"/>
<dbReference type="Pfam" id="PF13274">
    <property type="entry name" value="SocA_Panacea"/>
    <property type="match status" value="1"/>
</dbReference>
<dbReference type="EMBL" id="CP001619">
    <property type="protein sequence ID" value="ACT92045.1"/>
    <property type="molecule type" value="Genomic_DNA"/>
</dbReference>
<dbReference type="InterPro" id="IPR025272">
    <property type="entry name" value="SocA_Panacea"/>
</dbReference>